<sequence length="58" mass="6694">MHLDAGGLLWMFAYVPLGCSNNLRAWALRCESLIVSGTQLLTWDKYVLYGFVRCFFVF</sequence>
<dbReference type="Proteomes" id="UP000004995">
    <property type="component" value="Unassembled WGS sequence"/>
</dbReference>
<name>K3ZYX0_SETIT</name>
<evidence type="ECO:0000313" key="2">
    <source>
        <dbReference type="EnsemblPlants" id="KQL22668"/>
    </source>
</evidence>
<proteinExistence type="predicted"/>
<accession>K3ZYX0</accession>
<feature type="chain" id="PRO_5010128396" evidence="1">
    <location>
        <begin position="21"/>
        <end position="58"/>
    </location>
</feature>
<reference evidence="2" key="2">
    <citation type="submission" date="2018-08" db="UniProtKB">
        <authorList>
            <consortium name="EnsemblPlants"/>
        </authorList>
    </citation>
    <scope>IDENTIFICATION</scope>
    <source>
        <strain evidence="2">Yugu1</strain>
    </source>
</reference>
<keyword evidence="1" id="KW-0732">Signal</keyword>
<feature type="signal peptide" evidence="1">
    <location>
        <begin position="1"/>
        <end position="20"/>
    </location>
</feature>
<keyword evidence="3" id="KW-1185">Reference proteome</keyword>
<dbReference type="InParanoid" id="K3ZYX0"/>
<reference evidence="3" key="1">
    <citation type="journal article" date="2012" name="Nat. Biotechnol.">
        <title>Reference genome sequence of the model plant Setaria.</title>
        <authorList>
            <person name="Bennetzen J.L."/>
            <person name="Schmutz J."/>
            <person name="Wang H."/>
            <person name="Percifield R."/>
            <person name="Hawkins J."/>
            <person name="Pontaroli A.C."/>
            <person name="Estep M."/>
            <person name="Feng L."/>
            <person name="Vaughn J.N."/>
            <person name="Grimwood J."/>
            <person name="Jenkins J."/>
            <person name="Barry K."/>
            <person name="Lindquist E."/>
            <person name="Hellsten U."/>
            <person name="Deshpande S."/>
            <person name="Wang X."/>
            <person name="Wu X."/>
            <person name="Mitros T."/>
            <person name="Triplett J."/>
            <person name="Yang X."/>
            <person name="Ye C.Y."/>
            <person name="Mauro-Herrera M."/>
            <person name="Wang L."/>
            <person name="Li P."/>
            <person name="Sharma M."/>
            <person name="Sharma R."/>
            <person name="Ronald P.C."/>
            <person name="Panaud O."/>
            <person name="Kellogg E.A."/>
            <person name="Brutnell T.P."/>
            <person name="Doust A.N."/>
            <person name="Tuskan G.A."/>
            <person name="Rokhsar D."/>
            <person name="Devos K.M."/>
        </authorList>
    </citation>
    <scope>NUCLEOTIDE SEQUENCE [LARGE SCALE GENOMIC DNA]</scope>
    <source>
        <strain evidence="3">cv. Yugu1</strain>
    </source>
</reference>
<dbReference type="HOGENOM" id="CLU_2982653_0_0_1"/>
<evidence type="ECO:0000313" key="3">
    <source>
        <dbReference type="Proteomes" id="UP000004995"/>
    </source>
</evidence>
<dbReference type="EnsemblPlants" id="KQL22668">
    <property type="protein sequence ID" value="KQL22668"/>
    <property type="gene ID" value="SETIT_031802mg"/>
</dbReference>
<organism evidence="2 3">
    <name type="scientific">Setaria italica</name>
    <name type="common">Foxtail millet</name>
    <name type="synonym">Panicum italicum</name>
    <dbReference type="NCBI Taxonomy" id="4555"/>
    <lineage>
        <taxon>Eukaryota</taxon>
        <taxon>Viridiplantae</taxon>
        <taxon>Streptophyta</taxon>
        <taxon>Embryophyta</taxon>
        <taxon>Tracheophyta</taxon>
        <taxon>Spermatophyta</taxon>
        <taxon>Magnoliopsida</taxon>
        <taxon>Liliopsida</taxon>
        <taxon>Poales</taxon>
        <taxon>Poaceae</taxon>
        <taxon>PACMAD clade</taxon>
        <taxon>Panicoideae</taxon>
        <taxon>Panicodae</taxon>
        <taxon>Paniceae</taxon>
        <taxon>Cenchrinae</taxon>
        <taxon>Setaria</taxon>
    </lineage>
</organism>
<dbReference type="Gramene" id="KQL22668">
    <property type="protein sequence ID" value="KQL22668"/>
    <property type="gene ID" value="SETIT_031802mg"/>
</dbReference>
<dbReference type="AlphaFoldDB" id="K3ZYX0"/>
<dbReference type="EMBL" id="AGNK02000702">
    <property type="status" value="NOT_ANNOTATED_CDS"/>
    <property type="molecule type" value="Genomic_DNA"/>
</dbReference>
<evidence type="ECO:0000256" key="1">
    <source>
        <dbReference type="SAM" id="SignalP"/>
    </source>
</evidence>
<protein>
    <submittedName>
        <fullName evidence="2">Uncharacterized protein</fullName>
    </submittedName>
</protein>